<feature type="region of interest" description="Disordered" evidence="9">
    <location>
        <begin position="83"/>
        <end position="108"/>
    </location>
</feature>
<keyword evidence="3" id="KW-0489">Methyltransferase</keyword>
<dbReference type="Proteomes" id="UP000235728">
    <property type="component" value="Unassembled WGS sequence"/>
</dbReference>
<keyword evidence="6" id="KW-0819">tRNA processing</keyword>
<gene>
    <name evidence="11" type="primary">TYW3</name>
    <name evidence="11" type="ORF">BM221_008574</name>
</gene>
<dbReference type="OMA" id="TWLYVSH"/>
<name>A0A2N6ND72_BEABA</name>
<keyword evidence="5" id="KW-0949">S-adenosyl-L-methionine</keyword>
<evidence type="ECO:0000256" key="5">
    <source>
        <dbReference type="ARBA" id="ARBA00022691"/>
    </source>
</evidence>
<feature type="region of interest" description="Disordered" evidence="9">
    <location>
        <begin position="297"/>
        <end position="350"/>
    </location>
</feature>
<dbReference type="EC" id="2.1.1.282" evidence="2"/>
<keyword evidence="4" id="KW-0808">Transferase</keyword>
<evidence type="ECO:0000313" key="12">
    <source>
        <dbReference type="Proteomes" id="UP000235728"/>
    </source>
</evidence>
<proteinExistence type="inferred from homology"/>
<evidence type="ECO:0000256" key="8">
    <source>
        <dbReference type="ARBA" id="ARBA00049202"/>
    </source>
</evidence>
<dbReference type="GO" id="GO:0032259">
    <property type="term" value="P:methylation"/>
    <property type="evidence" value="ECO:0007669"/>
    <property type="project" value="UniProtKB-KW"/>
</dbReference>
<evidence type="ECO:0000256" key="7">
    <source>
        <dbReference type="ARBA" id="ARBA00030554"/>
    </source>
</evidence>
<comment type="catalytic activity">
    <reaction evidence="8">
        <text>4-demethyl-7-[(3S)-3-amino-3-carboxypropyl]wyosine(37) in tRNA(Phe) + S-adenosyl-L-methionine = 7-[(3S)-3-amino-3-carboxypropyl]wyosine(37) in tRNA(Phe) + S-adenosyl-L-homocysteine + H(+)</text>
        <dbReference type="Rhea" id="RHEA:36635"/>
        <dbReference type="Rhea" id="RHEA-COMP:10378"/>
        <dbReference type="Rhea" id="RHEA-COMP:10379"/>
        <dbReference type="ChEBI" id="CHEBI:15378"/>
        <dbReference type="ChEBI" id="CHEBI:57856"/>
        <dbReference type="ChEBI" id="CHEBI:59789"/>
        <dbReference type="ChEBI" id="CHEBI:73543"/>
        <dbReference type="ChEBI" id="CHEBI:73550"/>
        <dbReference type="EC" id="2.1.1.282"/>
    </reaction>
</comment>
<dbReference type="EMBL" id="MRVG01000010">
    <property type="protein sequence ID" value="PMB65218.1"/>
    <property type="molecule type" value="Genomic_DNA"/>
</dbReference>
<dbReference type="GO" id="GO:0008168">
    <property type="term" value="F:methyltransferase activity"/>
    <property type="evidence" value="ECO:0007669"/>
    <property type="project" value="UniProtKB-KW"/>
</dbReference>
<evidence type="ECO:0000256" key="4">
    <source>
        <dbReference type="ARBA" id="ARBA00022679"/>
    </source>
</evidence>
<evidence type="ECO:0000256" key="3">
    <source>
        <dbReference type="ARBA" id="ARBA00022603"/>
    </source>
</evidence>
<evidence type="ECO:0000256" key="1">
    <source>
        <dbReference type="ARBA" id="ARBA00008569"/>
    </source>
</evidence>
<feature type="compositionally biased region" description="Basic and acidic residues" evidence="9">
    <location>
        <begin position="312"/>
        <end position="323"/>
    </location>
</feature>
<dbReference type="Gene3D" id="3.30.1960.10">
    <property type="entry name" value="tRNA wybutosine-synthesizing-like"/>
    <property type="match status" value="1"/>
</dbReference>
<comment type="caution">
    <text evidence="11">The sequence shown here is derived from an EMBL/GenBank/DDBJ whole genome shotgun (WGS) entry which is preliminary data.</text>
</comment>
<dbReference type="InterPro" id="IPR003827">
    <property type="entry name" value="tRNA_yW-synthesising"/>
</dbReference>
<sequence length="350" mass="36811">MSGSSPLPSPGPAFEARKLKILEQLAVPDAEYSDASPKGTVDVGIRPLLAEINAAAGFVTTSSCAGRVSVFVEGRKTAAATTTTTVTGDDQDDVNDGSGGTEQSDGLGPMQPAVAAQTVAGLGGKGGGGTWLYVSHDPHPLAGQGVVVDWAKELGITGQQEDELLLDTTGGSGGCHSERRLIHFKFEPMILHVLTASHAHAQLILRCALHAGFRESGAVSLVSPHNEPATPMVAVRSMGLSLESLLGYAEDDGRRRRLTVPPGYLDTLMTIGSARFAENAKRIERFETAFGAATARLAGPRRNPDGGAWEDAAARRERMRAEGLRQQAARQAERRPGEEQPDIDLTGTMG</sequence>
<accession>A0A2N6ND72</accession>
<evidence type="ECO:0000313" key="11">
    <source>
        <dbReference type="EMBL" id="PMB65218.1"/>
    </source>
</evidence>
<reference evidence="11 12" key="1">
    <citation type="journal article" date="2016" name="Appl. Microbiol. Biotechnol.">
        <title>Characterization of T-DNA insertion mutants with decreased virulence in the entomopathogenic fungus Beauveria bassiana JEF-007.</title>
        <authorList>
            <person name="Kim S."/>
            <person name="Lee S.J."/>
            <person name="Nai Y.S."/>
            <person name="Yu J.S."/>
            <person name="Lee M.R."/>
            <person name="Yang Y.T."/>
            <person name="Kim J.S."/>
        </authorList>
    </citation>
    <scope>NUCLEOTIDE SEQUENCE [LARGE SCALE GENOMIC DNA]</scope>
    <source>
        <strain evidence="11 12">JEF-007</strain>
    </source>
</reference>
<dbReference type="GO" id="GO:0008033">
    <property type="term" value="P:tRNA processing"/>
    <property type="evidence" value="ECO:0007669"/>
    <property type="project" value="UniProtKB-KW"/>
</dbReference>
<dbReference type="AlphaFoldDB" id="A0A2N6ND72"/>
<evidence type="ECO:0000256" key="2">
    <source>
        <dbReference type="ARBA" id="ARBA00012750"/>
    </source>
</evidence>
<dbReference type="Pfam" id="PF02676">
    <property type="entry name" value="TYW3"/>
    <property type="match status" value="1"/>
</dbReference>
<dbReference type="SUPFAM" id="SSF111278">
    <property type="entry name" value="SSo0622-like"/>
    <property type="match status" value="1"/>
</dbReference>
<dbReference type="PANTHER" id="PTHR48418:SF1">
    <property type="entry name" value="TRNA WYBUTOSINE-SYNTHESIZING PROTEIN 3"/>
    <property type="match status" value="1"/>
</dbReference>
<evidence type="ECO:0000259" key="10">
    <source>
        <dbReference type="Pfam" id="PF02676"/>
    </source>
</evidence>
<dbReference type="PANTHER" id="PTHR48418">
    <property type="entry name" value="TRNA WYBUTOSINE-SYNTHESIZING PROTEIN 3"/>
    <property type="match status" value="1"/>
</dbReference>
<evidence type="ECO:0000256" key="9">
    <source>
        <dbReference type="SAM" id="MobiDB-lite"/>
    </source>
</evidence>
<dbReference type="InterPro" id="IPR036602">
    <property type="entry name" value="tRNA_yW-synthesising-like_sf"/>
</dbReference>
<organism evidence="11 12">
    <name type="scientific">Beauveria bassiana</name>
    <name type="common">White muscardine disease fungus</name>
    <name type="synonym">Tritirachium shiotae</name>
    <dbReference type="NCBI Taxonomy" id="176275"/>
    <lineage>
        <taxon>Eukaryota</taxon>
        <taxon>Fungi</taxon>
        <taxon>Dikarya</taxon>
        <taxon>Ascomycota</taxon>
        <taxon>Pezizomycotina</taxon>
        <taxon>Sordariomycetes</taxon>
        <taxon>Hypocreomycetidae</taxon>
        <taxon>Hypocreales</taxon>
        <taxon>Cordycipitaceae</taxon>
        <taxon>Beauveria</taxon>
    </lineage>
</organism>
<evidence type="ECO:0000256" key="6">
    <source>
        <dbReference type="ARBA" id="ARBA00022694"/>
    </source>
</evidence>
<feature type="domain" description="tRNA wybutosine-synthesizing protein" evidence="10">
    <location>
        <begin position="17"/>
        <end position="290"/>
    </location>
</feature>
<protein>
    <recommendedName>
        <fullName evidence="2">tRNA(Phe) 7-[(3-amino-3-carboxypropyl)-4-demethylwyosine(37)-N(4)]-methyltransferase</fullName>
        <ecNumber evidence="2">2.1.1.282</ecNumber>
    </recommendedName>
    <alternativeName>
        <fullName evidence="7">tRNA(Phe) 7-((3-amino-3-carboxypropyl)-4-demethylwyosine(37)-N(4))-methyltransferase</fullName>
    </alternativeName>
</protein>
<comment type="similarity">
    <text evidence="1">Belongs to the TYW3 family.</text>
</comment>